<keyword evidence="2" id="KW-1185">Reference proteome</keyword>
<evidence type="ECO:0000313" key="1">
    <source>
        <dbReference type="EMBL" id="AHD00272.1"/>
    </source>
</evidence>
<dbReference type="SUPFAM" id="SSF158837">
    <property type="entry name" value="AGR C 984p-like"/>
    <property type="match status" value="5"/>
</dbReference>
<dbReference type="KEGG" id="lmd:METH_05620"/>
<dbReference type="InterPro" id="IPR023157">
    <property type="entry name" value="AGR-C-984p-like_sf"/>
</dbReference>
<protein>
    <submittedName>
        <fullName evidence="1">Flagellar protein</fullName>
    </submittedName>
</protein>
<dbReference type="RefSeq" id="WP_024089411.1">
    <property type="nucleotide sequence ID" value="NC_023135.1"/>
</dbReference>
<dbReference type="AlphaFoldDB" id="V9VTV4"/>
<keyword evidence="1" id="KW-0969">Cilium</keyword>
<accession>V9VTV4</accession>
<dbReference type="Pfam" id="PF06748">
    <property type="entry name" value="DUF1217"/>
    <property type="match status" value="5"/>
</dbReference>
<dbReference type="STRING" id="999552.METH_05620"/>
<dbReference type="HOGENOM" id="CLU_464447_0_0_5"/>
<reference evidence="1 2" key="1">
    <citation type="submission" date="2013-09" db="EMBL/GenBank/DDBJ databases">
        <authorList>
            <consortium name="DOE Joint Genome Institute"/>
            <person name="Klenk H.-P."/>
            <person name="Huntemann M."/>
            <person name="Han J."/>
            <person name="Chen A."/>
            <person name="Kyrpides N."/>
            <person name="Mavromatis K."/>
            <person name="Markowitz V."/>
            <person name="Palaniappan K."/>
            <person name="Ivanova N."/>
            <person name="Schaumberg A."/>
            <person name="Pati A."/>
            <person name="Liolios K."/>
            <person name="Nordberg H.P."/>
            <person name="Cantor M.N."/>
            <person name="Hua S.X."/>
            <person name="Woyke T."/>
        </authorList>
    </citation>
    <scope>NUCLEOTIDE SEQUENCE [LARGE SCALE GENOMIC DNA]</scope>
    <source>
        <strain evidence="1 2">DSM 14336</strain>
    </source>
</reference>
<dbReference type="OrthoDB" id="7824597at2"/>
<dbReference type="EMBL" id="CP006773">
    <property type="protein sequence ID" value="AHD00272.1"/>
    <property type="molecule type" value="Genomic_DNA"/>
</dbReference>
<organism evidence="1 2">
    <name type="scientific">Leisingera methylohalidivorans DSM 14336</name>
    <dbReference type="NCBI Taxonomy" id="999552"/>
    <lineage>
        <taxon>Bacteria</taxon>
        <taxon>Pseudomonadati</taxon>
        <taxon>Pseudomonadota</taxon>
        <taxon>Alphaproteobacteria</taxon>
        <taxon>Rhodobacterales</taxon>
        <taxon>Roseobacteraceae</taxon>
        <taxon>Leisingera</taxon>
    </lineage>
</organism>
<proteinExistence type="predicted"/>
<keyword evidence="1" id="KW-0282">Flagellum</keyword>
<dbReference type="PATRIC" id="fig|999552.6.peg.1131"/>
<dbReference type="Proteomes" id="UP000018780">
    <property type="component" value="Chromosome"/>
</dbReference>
<dbReference type="Gene3D" id="1.10.3700.10">
    <property type="entry name" value="AGR C 984p-like"/>
    <property type="match status" value="5"/>
</dbReference>
<sequence length="587" mass="65489">MSFTPYVLGTGISGWTFLQRTRDQQQEIYEKSPVIDRTVQYFNQRITSVETPDQLLDDYKLLTVTLGAFGLDEDIGNRAFIKKVLESDISDPGSFANRLNDSRYQSLAETFGFNSPDGPSLPSAKAGAEFASVASPDDLLANGTLLRKALANVGMEEFEKNQFFLQKVLESDLGDPESFVNKLSNPKYAEFARQFSFNTPPVYENSIQALVGEFNEHAEGLASADDLLGDENLLQAVVDTFDLERTSPDFLRRVLNSDTTDPDSFVNQLEDKRYLAVSKAFGFGWPDINAMTDPDELLSNPEVLEHALDTFGLYGRDEDELRQILESDLSDPDSYVNQPENSAYYDFADAFQNGWPDYVSKMKVFSDEITGKLGTFTDPRELVFDSSLFEATLDIFGQSKRNLDFDTVIRAFESDLSSSTSYANLHYDTGLKAMAYAFSFNGGDTGREYPEDFAGQISELYTTRQFEIEIGESDPNMRLALAFERELQTVADAGGSENAHWYGIIGSPPLKTVFETALALPSSFGQLDVDRQVEEMKERSFSVFGTTHPADLLEDAKLDDFRNRFLMLADLNGSGNSGFSDPILALF</sequence>
<gene>
    <name evidence="1" type="ORF">METH_05620</name>
</gene>
<name>V9VTV4_9RHOB</name>
<evidence type="ECO:0000313" key="2">
    <source>
        <dbReference type="Proteomes" id="UP000018780"/>
    </source>
</evidence>
<dbReference type="InterPro" id="IPR010626">
    <property type="entry name" value="DUF1217"/>
</dbReference>
<keyword evidence="1" id="KW-0966">Cell projection</keyword>